<dbReference type="EMBL" id="GBRH01280251">
    <property type="protein sequence ID" value="JAD17644.1"/>
    <property type="molecule type" value="Transcribed_RNA"/>
</dbReference>
<name>A0A0A8XUL2_ARUDO</name>
<dbReference type="AlphaFoldDB" id="A0A0A8XUL2"/>
<reference evidence="1" key="1">
    <citation type="submission" date="2014-09" db="EMBL/GenBank/DDBJ databases">
        <authorList>
            <person name="Magalhaes I.L.F."/>
            <person name="Oliveira U."/>
            <person name="Santos F.R."/>
            <person name="Vidigal T.H.D.A."/>
            <person name="Brescovit A.D."/>
            <person name="Santos A.J."/>
        </authorList>
    </citation>
    <scope>NUCLEOTIDE SEQUENCE</scope>
    <source>
        <tissue evidence="1">Shoot tissue taken approximately 20 cm above the soil surface</tissue>
    </source>
</reference>
<proteinExistence type="predicted"/>
<reference evidence="1" key="2">
    <citation type="journal article" date="2015" name="Data Brief">
        <title>Shoot transcriptome of the giant reed, Arundo donax.</title>
        <authorList>
            <person name="Barrero R.A."/>
            <person name="Guerrero F.D."/>
            <person name="Moolhuijzen P."/>
            <person name="Goolsby J.A."/>
            <person name="Tidwell J."/>
            <person name="Bellgard S.E."/>
            <person name="Bellgard M.I."/>
        </authorList>
    </citation>
    <scope>NUCLEOTIDE SEQUENCE</scope>
    <source>
        <tissue evidence="1">Shoot tissue taken approximately 20 cm above the soil surface</tissue>
    </source>
</reference>
<sequence>MCRHDGGIAADCAVTTAAAPAIGLALWQCTLAAGRSG</sequence>
<protein>
    <submittedName>
        <fullName evidence="1">Uncharacterized protein</fullName>
    </submittedName>
</protein>
<evidence type="ECO:0000313" key="1">
    <source>
        <dbReference type="EMBL" id="JAD17644.1"/>
    </source>
</evidence>
<organism evidence="1">
    <name type="scientific">Arundo donax</name>
    <name type="common">Giant reed</name>
    <name type="synonym">Donax arundinaceus</name>
    <dbReference type="NCBI Taxonomy" id="35708"/>
    <lineage>
        <taxon>Eukaryota</taxon>
        <taxon>Viridiplantae</taxon>
        <taxon>Streptophyta</taxon>
        <taxon>Embryophyta</taxon>
        <taxon>Tracheophyta</taxon>
        <taxon>Spermatophyta</taxon>
        <taxon>Magnoliopsida</taxon>
        <taxon>Liliopsida</taxon>
        <taxon>Poales</taxon>
        <taxon>Poaceae</taxon>
        <taxon>PACMAD clade</taxon>
        <taxon>Arundinoideae</taxon>
        <taxon>Arundineae</taxon>
        <taxon>Arundo</taxon>
    </lineage>
</organism>
<accession>A0A0A8XUL2</accession>